<reference evidence="3" key="1">
    <citation type="submission" date="2018-05" db="EMBL/GenBank/DDBJ databases">
        <authorList>
            <person name="Lanie J.A."/>
            <person name="Ng W.-L."/>
            <person name="Kazmierczak K.M."/>
            <person name="Andrzejewski T.M."/>
            <person name="Davidsen T.M."/>
            <person name="Wayne K.J."/>
            <person name="Tettelin H."/>
            <person name="Glass J.I."/>
            <person name="Rusch D."/>
            <person name="Podicherti R."/>
            <person name="Tsui H.-C.T."/>
            <person name="Winkler M.E."/>
        </authorList>
    </citation>
    <scope>NUCLEOTIDE SEQUENCE</scope>
</reference>
<dbReference type="GO" id="GO:0046491">
    <property type="term" value="P:L-methylmalonyl-CoA metabolic process"/>
    <property type="evidence" value="ECO:0007669"/>
    <property type="project" value="TreeGrafter"/>
</dbReference>
<dbReference type="EMBL" id="UINC01001338">
    <property type="protein sequence ID" value="SUZ78007.1"/>
    <property type="molecule type" value="Genomic_DNA"/>
</dbReference>
<dbReference type="GO" id="GO:0046872">
    <property type="term" value="F:metal ion binding"/>
    <property type="evidence" value="ECO:0007669"/>
    <property type="project" value="UniProtKB-KW"/>
</dbReference>
<keyword evidence="1" id="KW-0479">Metal-binding</keyword>
<dbReference type="SUPFAM" id="SSF54593">
    <property type="entry name" value="Glyoxalase/Bleomycin resistance protein/Dihydroxybiphenyl dioxygenase"/>
    <property type="match status" value="2"/>
</dbReference>
<feature type="domain" description="VOC" evidence="2">
    <location>
        <begin position="4"/>
        <end position="130"/>
    </location>
</feature>
<dbReference type="Pfam" id="PF13669">
    <property type="entry name" value="Glyoxalase_4"/>
    <property type="match status" value="2"/>
</dbReference>
<dbReference type="PANTHER" id="PTHR43048:SF3">
    <property type="entry name" value="METHYLMALONYL-COA EPIMERASE, MITOCHONDRIAL"/>
    <property type="match status" value="1"/>
</dbReference>
<proteinExistence type="predicted"/>
<dbReference type="PROSITE" id="PS51819">
    <property type="entry name" value="VOC"/>
    <property type="match status" value="1"/>
</dbReference>
<dbReference type="GO" id="GO:0004493">
    <property type="term" value="F:methylmalonyl-CoA epimerase activity"/>
    <property type="evidence" value="ECO:0007669"/>
    <property type="project" value="TreeGrafter"/>
</dbReference>
<dbReference type="InterPro" id="IPR029068">
    <property type="entry name" value="Glyas_Bleomycin-R_OHBP_Dase"/>
</dbReference>
<dbReference type="Gene3D" id="3.10.180.10">
    <property type="entry name" value="2,3-Dihydroxybiphenyl 1,2-Dioxygenase, domain 1"/>
    <property type="match status" value="2"/>
</dbReference>
<dbReference type="InterPro" id="IPR037523">
    <property type="entry name" value="VOC_core"/>
</dbReference>
<evidence type="ECO:0000256" key="1">
    <source>
        <dbReference type="ARBA" id="ARBA00022723"/>
    </source>
</evidence>
<accession>A0A381QIU1</accession>
<evidence type="ECO:0000259" key="2">
    <source>
        <dbReference type="PROSITE" id="PS51819"/>
    </source>
</evidence>
<sequence>MLERLLQVAFLVKDLDDGKELYQRNLGMETCHSEDLTSYGLKNAVLPAGNGTFIELLQPTSADSAAARYLERRGEAPYMLIFETKEYDRLIPHLKSLGVRLTEEPTTGDYRHAFIHPSSANGAFLEVIEVTSGDNPWPAAGPDWQTLAHQPLTKQIRQTAVLVRDLDTAIKRWEEMFGITATKRFQVSFTDLEIAVLPLRGQDTFIELAQPTGGDVPSARFLERYGEGIYLTIYEIENSLVMDDYLKGQNARYTSSRVTSNYVNLGFNSIWLHPAGMKGAFTQLSQVLVDDNPWPPAGDTWHLD</sequence>
<evidence type="ECO:0000313" key="3">
    <source>
        <dbReference type="EMBL" id="SUZ78007.1"/>
    </source>
</evidence>
<name>A0A381QIU1_9ZZZZ</name>
<dbReference type="PANTHER" id="PTHR43048">
    <property type="entry name" value="METHYLMALONYL-COA EPIMERASE"/>
    <property type="match status" value="1"/>
</dbReference>
<protein>
    <recommendedName>
        <fullName evidence="2">VOC domain-containing protein</fullName>
    </recommendedName>
</protein>
<organism evidence="3">
    <name type="scientific">marine metagenome</name>
    <dbReference type="NCBI Taxonomy" id="408172"/>
    <lineage>
        <taxon>unclassified sequences</taxon>
        <taxon>metagenomes</taxon>
        <taxon>ecological metagenomes</taxon>
    </lineage>
</organism>
<dbReference type="AlphaFoldDB" id="A0A381QIU1"/>
<dbReference type="InterPro" id="IPR051785">
    <property type="entry name" value="MMCE/EMCE_epimerase"/>
</dbReference>
<gene>
    <name evidence="3" type="ORF">METZ01_LOCUS30861</name>
</gene>